<feature type="signal peptide" evidence="1">
    <location>
        <begin position="1"/>
        <end position="20"/>
    </location>
</feature>
<gene>
    <name evidence="2" type="ORF">GALMADRAFT_143925</name>
</gene>
<name>A0A067SWR2_GALM3</name>
<dbReference type="InterPro" id="IPR008979">
    <property type="entry name" value="Galactose-bd-like_sf"/>
</dbReference>
<dbReference type="Proteomes" id="UP000027222">
    <property type="component" value="Unassembled WGS sequence"/>
</dbReference>
<keyword evidence="1" id="KW-0732">Signal</keyword>
<dbReference type="AlphaFoldDB" id="A0A067SWR2"/>
<protein>
    <submittedName>
        <fullName evidence="2">Uncharacterized protein</fullName>
    </submittedName>
</protein>
<evidence type="ECO:0000313" key="3">
    <source>
        <dbReference type="Proteomes" id="UP000027222"/>
    </source>
</evidence>
<evidence type="ECO:0000313" key="2">
    <source>
        <dbReference type="EMBL" id="KDR71213.1"/>
    </source>
</evidence>
<dbReference type="OrthoDB" id="10036721at2759"/>
<sequence>MNIKVFLAFCFGFCATQVLALDFANSKWIWTKEVNAAGVAPAGSRAFRRDFYSPQGKTALSANIIIAADNGYTLYVNGAQIGSGHSFKAADAYCIRLAPECNVFAVNATNDLTVPNPAGLLATIQIKYTDGFTETIVTDPSWHAFTSVPAGFQNQAFDDSAWPPATVEANFGAAPWGAVSIPPSASSTPLSLADANWIWTNEIKNGVAPIGARAFRKTIVLPAGQAATSADIVIGTDDQFTLYVQGKIVGSGVTWSTIHRFAVDIQPAATEIDIAVYASNGGGAAGVIAVVDLTMEDCDCGSVMSFVTDGTWKYNTALPVGFQAPGFDDSKWPAAIVEGKYGMAPWGKLAIPAAVSPTTPAISGAPAANAAKVVT</sequence>
<evidence type="ECO:0000256" key="1">
    <source>
        <dbReference type="SAM" id="SignalP"/>
    </source>
</evidence>
<dbReference type="HOGENOM" id="CLU_041807_0_0_1"/>
<accession>A0A067SWR2</accession>
<proteinExistence type="predicted"/>
<feature type="chain" id="PRO_5001646320" evidence="1">
    <location>
        <begin position="21"/>
        <end position="375"/>
    </location>
</feature>
<dbReference type="Gene3D" id="2.60.120.260">
    <property type="entry name" value="Galactose-binding domain-like"/>
    <property type="match status" value="2"/>
</dbReference>
<dbReference type="EMBL" id="KL142393">
    <property type="protein sequence ID" value="KDR71213.1"/>
    <property type="molecule type" value="Genomic_DNA"/>
</dbReference>
<dbReference type="STRING" id="685588.A0A067SWR2"/>
<dbReference type="SUPFAM" id="SSF49785">
    <property type="entry name" value="Galactose-binding domain-like"/>
    <property type="match status" value="1"/>
</dbReference>
<keyword evidence="3" id="KW-1185">Reference proteome</keyword>
<reference evidence="3" key="1">
    <citation type="journal article" date="2014" name="Proc. Natl. Acad. Sci. U.S.A.">
        <title>Extensive sampling of basidiomycete genomes demonstrates inadequacy of the white-rot/brown-rot paradigm for wood decay fungi.</title>
        <authorList>
            <person name="Riley R."/>
            <person name="Salamov A.A."/>
            <person name="Brown D.W."/>
            <person name="Nagy L.G."/>
            <person name="Floudas D."/>
            <person name="Held B.W."/>
            <person name="Levasseur A."/>
            <person name="Lombard V."/>
            <person name="Morin E."/>
            <person name="Otillar R."/>
            <person name="Lindquist E.A."/>
            <person name="Sun H."/>
            <person name="LaButti K.M."/>
            <person name="Schmutz J."/>
            <person name="Jabbour D."/>
            <person name="Luo H."/>
            <person name="Baker S.E."/>
            <person name="Pisabarro A.G."/>
            <person name="Walton J.D."/>
            <person name="Blanchette R.A."/>
            <person name="Henrissat B."/>
            <person name="Martin F."/>
            <person name="Cullen D."/>
            <person name="Hibbett D.S."/>
            <person name="Grigoriev I.V."/>
        </authorList>
    </citation>
    <scope>NUCLEOTIDE SEQUENCE [LARGE SCALE GENOMIC DNA]</scope>
    <source>
        <strain evidence="3">CBS 339.88</strain>
    </source>
</reference>
<organism evidence="2 3">
    <name type="scientific">Galerina marginata (strain CBS 339.88)</name>
    <dbReference type="NCBI Taxonomy" id="685588"/>
    <lineage>
        <taxon>Eukaryota</taxon>
        <taxon>Fungi</taxon>
        <taxon>Dikarya</taxon>
        <taxon>Basidiomycota</taxon>
        <taxon>Agaricomycotina</taxon>
        <taxon>Agaricomycetes</taxon>
        <taxon>Agaricomycetidae</taxon>
        <taxon>Agaricales</taxon>
        <taxon>Agaricineae</taxon>
        <taxon>Strophariaceae</taxon>
        <taxon>Galerina</taxon>
    </lineage>
</organism>